<protein>
    <submittedName>
        <fullName evidence="2">Secreted protein</fullName>
    </submittedName>
</protein>
<gene>
    <name evidence="2" type="ORF">PHMEG_00013689</name>
</gene>
<organism evidence="2 3">
    <name type="scientific">Phytophthora megakarya</name>
    <dbReference type="NCBI Taxonomy" id="4795"/>
    <lineage>
        <taxon>Eukaryota</taxon>
        <taxon>Sar</taxon>
        <taxon>Stramenopiles</taxon>
        <taxon>Oomycota</taxon>
        <taxon>Peronosporomycetes</taxon>
        <taxon>Peronosporales</taxon>
        <taxon>Peronosporaceae</taxon>
        <taxon>Phytophthora</taxon>
    </lineage>
</organism>
<evidence type="ECO:0000313" key="3">
    <source>
        <dbReference type="Proteomes" id="UP000198211"/>
    </source>
</evidence>
<feature type="region of interest" description="Disordered" evidence="1">
    <location>
        <begin position="49"/>
        <end position="74"/>
    </location>
</feature>
<proteinExistence type="predicted"/>
<evidence type="ECO:0000256" key="1">
    <source>
        <dbReference type="SAM" id="MobiDB-lite"/>
    </source>
</evidence>
<sequence length="74" mass="8553">MQQVWPPNHGSTRARINILRKNIWKGQDAWRSYREVTRACVIPFGFVDKGSEDASTSERTLHDLSYPEGQSVNY</sequence>
<comment type="caution">
    <text evidence="2">The sequence shown here is derived from an EMBL/GenBank/DDBJ whole genome shotgun (WGS) entry which is preliminary data.</text>
</comment>
<dbReference type="OrthoDB" id="10506846at2759"/>
<name>A0A225W5P5_9STRA</name>
<dbReference type="EMBL" id="NBNE01001683">
    <property type="protein sequence ID" value="OWZ13063.1"/>
    <property type="molecule type" value="Genomic_DNA"/>
</dbReference>
<accession>A0A225W5P5</accession>
<keyword evidence="3" id="KW-1185">Reference proteome</keyword>
<dbReference type="AlphaFoldDB" id="A0A225W5P5"/>
<evidence type="ECO:0000313" key="2">
    <source>
        <dbReference type="EMBL" id="OWZ13063.1"/>
    </source>
</evidence>
<dbReference type="Proteomes" id="UP000198211">
    <property type="component" value="Unassembled WGS sequence"/>
</dbReference>
<reference evidence="3" key="1">
    <citation type="submission" date="2017-03" db="EMBL/GenBank/DDBJ databases">
        <title>Phytopthora megakarya and P. palmivora, two closely related causual agents of cacao black pod achieved similar genome size and gene model numbers by different mechanisms.</title>
        <authorList>
            <person name="Ali S."/>
            <person name="Shao J."/>
            <person name="Larry D.J."/>
            <person name="Kronmiller B."/>
            <person name="Shen D."/>
            <person name="Strem M.D."/>
            <person name="Melnick R.L."/>
            <person name="Guiltinan M.J."/>
            <person name="Tyler B.M."/>
            <person name="Meinhardt L.W."/>
            <person name="Bailey B.A."/>
        </authorList>
    </citation>
    <scope>NUCLEOTIDE SEQUENCE [LARGE SCALE GENOMIC DNA]</scope>
    <source>
        <strain evidence="3">zdho120</strain>
    </source>
</reference>